<dbReference type="InterPro" id="IPR003593">
    <property type="entry name" value="AAA+_ATPase"/>
</dbReference>
<dbReference type="InterPro" id="IPR039421">
    <property type="entry name" value="Type_1_exporter"/>
</dbReference>
<dbReference type="SMART" id="SM00382">
    <property type="entry name" value="AAA"/>
    <property type="match status" value="1"/>
</dbReference>
<dbReference type="InterPro" id="IPR036640">
    <property type="entry name" value="ABC1_TM_sf"/>
</dbReference>
<feature type="domain" description="ABC transporter" evidence="8">
    <location>
        <begin position="518"/>
        <end position="752"/>
    </location>
</feature>
<keyword evidence="4" id="KW-0067">ATP-binding</keyword>
<dbReference type="RefSeq" id="WP_206723356.1">
    <property type="nucleotide sequence ID" value="NZ_CP071090.1"/>
</dbReference>
<dbReference type="Gene3D" id="1.20.1560.10">
    <property type="entry name" value="ABC transporter type 1, transmembrane domain"/>
    <property type="match status" value="1"/>
</dbReference>
<feature type="transmembrane region" description="Helical" evidence="7">
    <location>
        <begin position="206"/>
        <end position="228"/>
    </location>
</feature>
<protein>
    <submittedName>
        <fullName evidence="11">Peptidase domain-containing ABC transporter</fullName>
    </submittedName>
</protein>
<dbReference type="PANTHER" id="PTHR24221:SF606">
    <property type="entry name" value="COLICIN V SECRETION-PROCESSING ATP-BINDING PROTEIN"/>
    <property type="match status" value="1"/>
</dbReference>
<feature type="transmembrane region" description="Helical" evidence="7">
    <location>
        <begin position="428"/>
        <end position="450"/>
    </location>
</feature>
<dbReference type="InterPro" id="IPR017871">
    <property type="entry name" value="ABC_transporter-like_CS"/>
</dbReference>
<organism evidence="11 12">
    <name type="scientific">Pyxidicoccus parkwayensis</name>
    <dbReference type="NCBI Taxonomy" id="2813578"/>
    <lineage>
        <taxon>Bacteria</taxon>
        <taxon>Pseudomonadati</taxon>
        <taxon>Myxococcota</taxon>
        <taxon>Myxococcia</taxon>
        <taxon>Myxococcales</taxon>
        <taxon>Cystobacterineae</taxon>
        <taxon>Myxococcaceae</taxon>
        <taxon>Pyxidicoccus</taxon>
    </lineage>
</organism>
<evidence type="ECO:0000313" key="12">
    <source>
        <dbReference type="Proteomes" id="UP000662747"/>
    </source>
</evidence>
<evidence type="ECO:0000259" key="10">
    <source>
        <dbReference type="PROSITE" id="PS50990"/>
    </source>
</evidence>
<dbReference type="CDD" id="cd18779">
    <property type="entry name" value="ABC_6TM_T1SS_like"/>
    <property type="match status" value="1"/>
</dbReference>
<dbReference type="SUPFAM" id="SSF90123">
    <property type="entry name" value="ABC transporter transmembrane region"/>
    <property type="match status" value="1"/>
</dbReference>
<dbReference type="PROSITE" id="PS50990">
    <property type="entry name" value="PEPTIDASE_C39"/>
    <property type="match status" value="1"/>
</dbReference>
<dbReference type="PANTHER" id="PTHR24221">
    <property type="entry name" value="ATP-BINDING CASSETTE SUB-FAMILY B"/>
    <property type="match status" value="1"/>
</dbReference>
<dbReference type="Proteomes" id="UP000662747">
    <property type="component" value="Chromosome"/>
</dbReference>
<feature type="domain" description="Peptidase C39" evidence="10">
    <location>
        <begin position="49"/>
        <end position="168"/>
    </location>
</feature>
<evidence type="ECO:0000256" key="4">
    <source>
        <dbReference type="ARBA" id="ARBA00022840"/>
    </source>
</evidence>
<evidence type="ECO:0000259" key="8">
    <source>
        <dbReference type="PROSITE" id="PS50893"/>
    </source>
</evidence>
<proteinExistence type="predicted"/>
<dbReference type="InterPro" id="IPR011527">
    <property type="entry name" value="ABC1_TM_dom"/>
</dbReference>
<dbReference type="InterPro" id="IPR003439">
    <property type="entry name" value="ABC_transporter-like_ATP-bd"/>
</dbReference>
<evidence type="ECO:0000256" key="6">
    <source>
        <dbReference type="ARBA" id="ARBA00023136"/>
    </source>
</evidence>
<sequence length="773" mass="84178">MSLPEQQEPVSPSPAPAPAAPPRLLDRVMRVLWPLVLWFRQRRVPVILQLSTRECGGACLAMVLSYHGRRTTAAECREALDTGRDGASALAIVRAARTHGLIARRYSVSLAQFHRIPLPAIAFWEFNHFVVVEKWASDHVDIVDPARGRRRLTMAEFDESFTGLALSFEPSIQFQRRKQSGAESTWRTALAYVVGLPRFSALLGQIFAASLLMQGIGLALPVLTQVVVDRILPYRAVDLMTVLGLGMLVLVLAQGVTSYLRSAVIIYLYARLDSRMMLGLFGHLLTLPLRFFQQRTTGDLLTRLGSNVAIREALTSRTLSVVLDGLMVLVYFTILLFQAPLFGVVSVVVGALQVALLVATNQRIHGLTQESLTAQAESQNYLTEALIGVATLKASGAEQRVLDHWSNLLMKHLNVTVRKNHLSSVLDSALLTLRTLAPLLLLWLGARLVLTGEMSLGTMLALNALAVSCIQPLASLTATGQQLQMVGAHLNRLVDILEAPPEQELPKVKEAPELTGRVELRDVTFRYSADGPVVLDTISLRIEPGQKVALVGRSGSGKTTLAMLLLGLHEPSSGEILYDGQPMQSLDYVTLRGQFGAVLQEPFLFSGSLRENITFSDPSLSLEQVTEAAKLAVIHDDIERMPMGYETVISGSGGSGLSGGQRQRIAVARALVRKPAMLLLDEATSQLDVLTEGQLDQNLGKLSCTRILIAHRLSTVRDADVILVLDGGKLVEQGTHEELMSREGHYVELVRKQLADGPSQGAAVPPGAQRLIG</sequence>
<feature type="transmembrane region" description="Helical" evidence="7">
    <location>
        <begin position="240"/>
        <end position="270"/>
    </location>
</feature>
<comment type="subcellular location">
    <subcellularLocation>
        <location evidence="1">Cell membrane</location>
        <topology evidence="1">Multi-pass membrane protein</topology>
    </subcellularLocation>
</comment>
<evidence type="ECO:0000259" key="9">
    <source>
        <dbReference type="PROSITE" id="PS50929"/>
    </source>
</evidence>
<accession>A0ABX7NSB7</accession>
<dbReference type="PROSITE" id="PS50893">
    <property type="entry name" value="ABC_TRANSPORTER_2"/>
    <property type="match status" value="1"/>
</dbReference>
<dbReference type="EMBL" id="CP071090">
    <property type="protein sequence ID" value="QSQ21779.1"/>
    <property type="molecule type" value="Genomic_DNA"/>
</dbReference>
<feature type="transmembrane region" description="Helical" evidence="7">
    <location>
        <begin position="314"/>
        <end position="334"/>
    </location>
</feature>
<feature type="transmembrane region" description="Helical" evidence="7">
    <location>
        <begin position="276"/>
        <end position="293"/>
    </location>
</feature>
<dbReference type="Gene3D" id="3.90.70.10">
    <property type="entry name" value="Cysteine proteinases"/>
    <property type="match status" value="1"/>
</dbReference>
<evidence type="ECO:0000256" key="7">
    <source>
        <dbReference type="SAM" id="Phobius"/>
    </source>
</evidence>
<dbReference type="PROSITE" id="PS00211">
    <property type="entry name" value="ABC_TRANSPORTER_1"/>
    <property type="match status" value="1"/>
</dbReference>
<keyword evidence="12" id="KW-1185">Reference proteome</keyword>
<evidence type="ECO:0000256" key="5">
    <source>
        <dbReference type="ARBA" id="ARBA00022989"/>
    </source>
</evidence>
<evidence type="ECO:0000256" key="2">
    <source>
        <dbReference type="ARBA" id="ARBA00022692"/>
    </source>
</evidence>
<evidence type="ECO:0000313" key="11">
    <source>
        <dbReference type="EMBL" id="QSQ21779.1"/>
    </source>
</evidence>
<keyword evidence="6 7" id="KW-0472">Membrane</keyword>
<feature type="transmembrane region" description="Helical" evidence="7">
    <location>
        <begin position="340"/>
        <end position="359"/>
    </location>
</feature>
<dbReference type="Pfam" id="PF03412">
    <property type="entry name" value="Peptidase_C39"/>
    <property type="match status" value="1"/>
</dbReference>
<reference evidence="11 12" key="1">
    <citation type="submission" date="2021-02" db="EMBL/GenBank/DDBJ databases">
        <title>De Novo genome assembly of isolated myxobacteria.</title>
        <authorList>
            <person name="Stevens D.C."/>
        </authorList>
    </citation>
    <scope>NUCLEOTIDE SEQUENCE [LARGE SCALE GENOMIC DNA]</scope>
    <source>
        <strain evidence="12">SCPEA02</strain>
    </source>
</reference>
<dbReference type="Gene3D" id="3.40.50.300">
    <property type="entry name" value="P-loop containing nucleotide triphosphate hydrolases"/>
    <property type="match status" value="1"/>
</dbReference>
<feature type="domain" description="ABC transmembrane type-1" evidence="9">
    <location>
        <begin position="206"/>
        <end position="485"/>
    </location>
</feature>
<dbReference type="SUPFAM" id="SSF52540">
    <property type="entry name" value="P-loop containing nucleoside triphosphate hydrolases"/>
    <property type="match status" value="1"/>
</dbReference>
<evidence type="ECO:0000256" key="1">
    <source>
        <dbReference type="ARBA" id="ARBA00004651"/>
    </source>
</evidence>
<dbReference type="PROSITE" id="PS50929">
    <property type="entry name" value="ABC_TM1F"/>
    <property type="match status" value="1"/>
</dbReference>
<dbReference type="Pfam" id="PF00005">
    <property type="entry name" value="ABC_tran"/>
    <property type="match status" value="1"/>
</dbReference>
<gene>
    <name evidence="11" type="ORF">JY651_42620</name>
</gene>
<dbReference type="Pfam" id="PF00664">
    <property type="entry name" value="ABC_membrane"/>
    <property type="match status" value="1"/>
</dbReference>
<name>A0ABX7NSB7_9BACT</name>
<keyword evidence="2 7" id="KW-0812">Transmembrane</keyword>
<keyword evidence="5 7" id="KW-1133">Transmembrane helix</keyword>
<dbReference type="InterPro" id="IPR005074">
    <property type="entry name" value="Peptidase_C39"/>
</dbReference>
<dbReference type="InterPro" id="IPR027417">
    <property type="entry name" value="P-loop_NTPase"/>
</dbReference>
<evidence type="ECO:0000256" key="3">
    <source>
        <dbReference type="ARBA" id="ARBA00022741"/>
    </source>
</evidence>
<keyword evidence="3" id="KW-0547">Nucleotide-binding</keyword>